<evidence type="ECO:0000256" key="2">
    <source>
        <dbReference type="ARBA" id="ARBA00023125"/>
    </source>
</evidence>
<dbReference type="SUPFAM" id="SSF46689">
    <property type="entry name" value="Homeodomain-like"/>
    <property type="match status" value="1"/>
</dbReference>
<dbReference type="PATRIC" id="fig|1158610.3.peg.45"/>
<dbReference type="Pfam" id="PF00440">
    <property type="entry name" value="TetR_N"/>
    <property type="match status" value="1"/>
</dbReference>
<dbReference type="InterPro" id="IPR036271">
    <property type="entry name" value="Tet_transcr_reg_TetR-rel_C_sf"/>
</dbReference>
<dbReference type="InterPro" id="IPR050624">
    <property type="entry name" value="HTH-type_Tx_Regulator"/>
</dbReference>
<evidence type="ECO:0000256" key="1">
    <source>
        <dbReference type="ARBA" id="ARBA00023015"/>
    </source>
</evidence>
<dbReference type="Gene3D" id="1.10.10.60">
    <property type="entry name" value="Homeodomain-like"/>
    <property type="match status" value="1"/>
</dbReference>
<dbReference type="GO" id="GO:0045892">
    <property type="term" value="P:negative regulation of DNA-templated transcription"/>
    <property type="evidence" value="ECO:0007669"/>
    <property type="project" value="InterPro"/>
</dbReference>
<accession>R3X7H3</accession>
<evidence type="ECO:0000313" key="7">
    <source>
        <dbReference type="Proteomes" id="UP000013785"/>
    </source>
</evidence>
<dbReference type="InterPro" id="IPR001647">
    <property type="entry name" value="HTH_TetR"/>
</dbReference>
<dbReference type="RefSeq" id="WP_010766755.1">
    <property type="nucleotide sequence ID" value="NZ_ASWE01000007.1"/>
</dbReference>
<dbReference type="InterPro" id="IPR004111">
    <property type="entry name" value="Repressor_TetR_C"/>
</dbReference>
<proteinExistence type="predicted"/>
<feature type="DNA-binding region" description="H-T-H motif" evidence="4">
    <location>
        <begin position="28"/>
        <end position="47"/>
    </location>
</feature>
<protein>
    <recommendedName>
        <fullName evidence="5">HTH tetR-type domain-containing protein</fullName>
    </recommendedName>
</protein>
<name>R3X7H3_9ENTE</name>
<organism evidence="6 7">
    <name type="scientific">Enterococcus phoeniculicola ATCC BAA-412</name>
    <dbReference type="NCBI Taxonomy" id="1158610"/>
    <lineage>
        <taxon>Bacteria</taxon>
        <taxon>Bacillati</taxon>
        <taxon>Bacillota</taxon>
        <taxon>Bacilli</taxon>
        <taxon>Lactobacillales</taxon>
        <taxon>Enterococcaceae</taxon>
        <taxon>Enterococcus</taxon>
    </lineage>
</organism>
<dbReference type="SUPFAM" id="SSF48498">
    <property type="entry name" value="Tetracyclin repressor-like, C-terminal domain"/>
    <property type="match status" value="1"/>
</dbReference>
<keyword evidence="2 4" id="KW-0238">DNA-binding</keyword>
<keyword evidence="1" id="KW-0805">Transcription regulation</keyword>
<dbReference type="GO" id="GO:0003677">
    <property type="term" value="F:DNA binding"/>
    <property type="evidence" value="ECO:0007669"/>
    <property type="project" value="UniProtKB-UniRule"/>
</dbReference>
<dbReference type="AlphaFoldDB" id="R3X7H3"/>
<dbReference type="PROSITE" id="PS50977">
    <property type="entry name" value="HTH_TETR_2"/>
    <property type="match status" value="1"/>
</dbReference>
<reference evidence="6 7" key="1">
    <citation type="submission" date="2013-02" db="EMBL/GenBank/DDBJ databases">
        <title>The Genome Sequence of Enterococcus phoeniculicola BAA-412.</title>
        <authorList>
            <consortium name="The Broad Institute Genome Sequencing Platform"/>
            <consortium name="The Broad Institute Genome Sequencing Center for Infectious Disease"/>
            <person name="Earl A.M."/>
            <person name="Gilmore M.S."/>
            <person name="Lebreton F."/>
            <person name="Walker B."/>
            <person name="Young S.K."/>
            <person name="Zeng Q."/>
            <person name="Gargeya S."/>
            <person name="Fitzgerald M."/>
            <person name="Haas B."/>
            <person name="Abouelleil A."/>
            <person name="Alvarado L."/>
            <person name="Arachchi H.M."/>
            <person name="Berlin A.M."/>
            <person name="Chapman S.B."/>
            <person name="Dewar J."/>
            <person name="Goldberg J."/>
            <person name="Griggs A."/>
            <person name="Gujja S."/>
            <person name="Hansen M."/>
            <person name="Howarth C."/>
            <person name="Imamovic A."/>
            <person name="Larimer J."/>
            <person name="McCowan C."/>
            <person name="Murphy C."/>
            <person name="Neiman D."/>
            <person name="Pearson M."/>
            <person name="Priest M."/>
            <person name="Roberts A."/>
            <person name="Saif S."/>
            <person name="Shea T."/>
            <person name="Sisk P."/>
            <person name="Sykes S."/>
            <person name="Wortman J."/>
            <person name="Nusbaum C."/>
            <person name="Birren B."/>
        </authorList>
    </citation>
    <scope>NUCLEOTIDE SEQUENCE [LARGE SCALE GENOMIC DNA]</scope>
    <source>
        <strain evidence="6 7">ATCC BAA-412</strain>
    </source>
</reference>
<dbReference type="PANTHER" id="PTHR43479">
    <property type="entry name" value="ACREF/ENVCD OPERON REPRESSOR-RELATED"/>
    <property type="match status" value="1"/>
</dbReference>
<gene>
    <name evidence="6" type="ORF">UC3_00068</name>
</gene>
<dbReference type="EMBL" id="AJAT01000003">
    <property type="protein sequence ID" value="EOL50020.1"/>
    <property type="molecule type" value="Genomic_DNA"/>
</dbReference>
<keyword evidence="3" id="KW-0804">Transcription</keyword>
<sequence length="220" mass="25718">MEAKLSKEKIIQTAFQLLEDKQQLNALSMRHIASALNVKAPALYWYFKNKQMLLQSMAEAMEMQLIVPEKQPTWKHDILAYMESYFDLYSQFPCSVELEIHTVPAYPSRLEHLDAMIQILRSGGIPLAQSHLAVNSFHNLLIGFIMDYKEEVHLRQEIIDGNQALLEHIHFMRDYAEANQLRNIQQGMQSRRNRHLKNEYLESVSIYLDGLHARFCEKKA</sequence>
<dbReference type="HOGENOM" id="CLU_069543_2_0_9"/>
<dbReference type="Pfam" id="PF02909">
    <property type="entry name" value="TetR_C_1"/>
    <property type="match status" value="1"/>
</dbReference>
<evidence type="ECO:0000256" key="4">
    <source>
        <dbReference type="PROSITE-ProRule" id="PRU00335"/>
    </source>
</evidence>
<dbReference type="OrthoDB" id="166040at2"/>
<dbReference type="PANTHER" id="PTHR43479:SF11">
    <property type="entry name" value="ACREF_ENVCD OPERON REPRESSOR-RELATED"/>
    <property type="match status" value="1"/>
</dbReference>
<feature type="domain" description="HTH tetR-type" evidence="5">
    <location>
        <begin position="4"/>
        <end position="65"/>
    </location>
</feature>
<dbReference type="InterPro" id="IPR009057">
    <property type="entry name" value="Homeodomain-like_sf"/>
</dbReference>
<evidence type="ECO:0000256" key="3">
    <source>
        <dbReference type="ARBA" id="ARBA00023163"/>
    </source>
</evidence>
<dbReference type="Proteomes" id="UP000013785">
    <property type="component" value="Unassembled WGS sequence"/>
</dbReference>
<dbReference type="Gene3D" id="1.10.357.10">
    <property type="entry name" value="Tetracycline Repressor, domain 2"/>
    <property type="match status" value="1"/>
</dbReference>
<comment type="caution">
    <text evidence="6">The sequence shown here is derived from an EMBL/GenBank/DDBJ whole genome shotgun (WGS) entry which is preliminary data.</text>
</comment>
<dbReference type="STRING" id="154621.RV11_GL002627"/>
<evidence type="ECO:0000313" key="6">
    <source>
        <dbReference type="EMBL" id="EOL50020.1"/>
    </source>
</evidence>
<keyword evidence="7" id="KW-1185">Reference proteome</keyword>
<dbReference type="eggNOG" id="COG1309">
    <property type="taxonomic scope" value="Bacteria"/>
</dbReference>
<evidence type="ECO:0000259" key="5">
    <source>
        <dbReference type="PROSITE" id="PS50977"/>
    </source>
</evidence>